<dbReference type="Gene3D" id="2.20.25.650">
    <property type="entry name" value="Tachylectin-2-like"/>
    <property type="match status" value="2"/>
</dbReference>
<dbReference type="SUPFAM" id="SSF53098">
    <property type="entry name" value="Ribonuclease H-like"/>
    <property type="match status" value="1"/>
</dbReference>
<dbReference type="InterPro" id="IPR023294">
    <property type="entry name" value="Tachylectin2"/>
</dbReference>
<dbReference type="SUPFAM" id="SSF50934">
    <property type="entry name" value="Tachylectin-2"/>
    <property type="match status" value="4"/>
</dbReference>
<evidence type="ECO:0000313" key="3">
    <source>
        <dbReference type="EMBL" id="PFX19764.1"/>
    </source>
</evidence>
<dbReference type="InterPro" id="IPR036813">
    <property type="entry name" value="Tachylectin2_sf"/>
</dbReference>
<evidence type="ECO:0000313" key="4">
    <source>
        <dbReference type="Proteomes" id="UP000225706"/>
    </source>
</evidence>
<dbReference type="PROSITE" id="PS50994">
    <property type="entry name" value="INTEGRASE"/>
    <property type="match status" value="1"/>
</dbReference>
<proteinExistence type="predicted"/>
<keyword evidence="4" id="KW-1185">Reference proteome</keyword>
<protein>
    <submittedName>
        <fullName evidence="3">Tachylectin-2</fullName>
    </submittedName>
</protein>
<dbReference type="PANTHER" id="PTHR46585:SF1">
    <property type="entry name" value="CHROMO DOMAIN-CONTAINING PROTEIN"/>
    <property type="match status" value="1"/>
</dbReference>
<gene>
    <name evidence="3" type="ORF">AWC38_SpisGene15792</name>
</gene>
<dbReference type="Gene3D" id="2.20.25.510">
    <property type="match status" value="7"/>
</dbReference>
<accession>A0A2B4RMV5</accession>
<dbReference type="InterPro" id="IPR001584">
    <property type="entry name" value="Integrase_cat-core"/>
</dbReference>
<dbReference type="GO" id="GO:0003676">
    <property type="term" value="F:nucleic acid binding"/>
    <property type="evidence" value="ECO:0007669"/>
    <property type="project" value="InterPro"/>
</dbReference>
<comment type="caution">
    <text evidence="3">The sequence shown here is derived from an EMBL/GenBank/DDBJ whole genome shotgun (WGS) entry which is preliminary data.</text>
</comment>
<feature type="domain" description="Integrase catalytic" evidence="2">
    <location>
        <begin position="167"/>
        <end position="337"/>
    </location>
</feature>
<reference evidence="4" key="1">
    <citation type="journal article" date="2017" name="bioRxiv">
        <title>Comparative analysis of the genomes of Stylophora pistillata and Acropora digitifera provides evidence for extensive differences between species of corals.</title>
        <authorList>
            <person name="Voolstra C.R."/>
            <person name="Li Y."/>
            <person name="Liew Y.J."/>
            <person name="Baumgarten S."/>
            <person name="Zoccola D."/>
            <person name="Flot J.-F."/>
            <person name="Tambutte S."/>
            <person name="Allemand D."/>
            <person name="Aranda M."/>
        </authorList>
    </citation>
    <scope>NUCLEOTIDE SEQUENCE [LARGE SCALE GENOMIC DNA]</scope>
</reference>
<keyword evidence="1" id="KW-0175">Coiled coil</keyword>
<sequence length="898" mass="101835">MASIAIMIGGALINATAFVGGSYLAKYLSGDKNSVEEEKKRHDLAVEKYQAAYEKYQENRTKLLDWIAANDRIKKEANQNFVDTDYALKLYNKAHSEELDMKEPHFSNFYKTRTQQKQGFWKGLGAVKKLAEEARVPEDVAKLWLMRQAIWQIYLPAPKHIPRPMFDVDFPNTLHQADLLFLPHDKLFRKVYKYALTVVDVASRFKAAVPLTSKESSEVSKAFQTSYKRGPLRWPKILQVDPGREFMGETTREMAKHDVRIRRGNVNVHRDQGIVERFNRTLGERLFSFQYGQEMNFKDRTRSTEWVKRLPEVVSALNREETRLTGKKPINAIKEKVVDAKSSTSYSRPVGLKEKRLVYSKNVRYLYATGELEGGQRRATDPIGSLKVSDESYRLRFADHYLCDARHISHFLYSSEELLFGFTNNGKFYKRYPPERASKNWLGSASLIGGGGWTSLKHFFFHPDGTLYGVHKDKFYKGPPPSSGQNWISEATLVGTGGWNVFQFLFFDPKGMLYGVANGKFYRRAPPTHGSDNWLGSATLVGSGGWQVFQFLFFDNKGMLYGVENGKFHKREPPTDAGDNWLGSSTLIGTRGWNNFKLLFFMNDGLLYGVNHDKFYRRAPPSHAHDNWMSSASLIDSGGWSVFKFLMSPLRPPPPAGILYGVVNTGKFYKRQPPQEVSDNWLGTATLIGGGGWTSFKHLFFHPDGTLHGVHNDKFYKGPPPSSGQNWISEATLVGTGGWNVFQSLFFDPKGMLYGVANGKFYRRAPPIHGSDNWLGSATLVGNGGWQVFQFLFFDKKGMLYGVENGKFHKREPPSDVGDNWLGSSTLIGTGGWNNFKLLFFMNDGLLYGINQDKFYKRAPPSHAHDNWMDSATLIGSGGWSVFKFLISPLVVTDEWLS</sequence>
<dbReference type="GO" id="GO:0015074">
    <property type="term" value="P:DNA integration"/>
    <property type="evidence" value="ECO:0007669"/>
    <property type="project" value="InterPro"/>
</dbReference>
<feature type="coiled-coil region" evidence="1">
    <location>
        <begin position="32"/>
        <end position="59"/>
    </location>
</feature>
<name>A0A2B4RMV5_STYPI</name>
<dbReference type="InterPro" id="IPR036397">
    <property type="entry name" value="RNaseH_sf"/>
</dbReference>
<dbReference type="STRING" id="50429.A0A2B4RMV5"/>
<dbReference type="InterPro" id="IPR012337">
    <property type="entry name" value="RNaseH-like_sf"/>
</dbReference>
<organism evidence="3 4">
    <name type="scientific">Stylophora pistillata</name>
    <name type="common">Smooth cauliflower coral</name>
    <dbReference type="NCBI Taxonomy" id="50429"/>
    <lineage>
        <taxon>Eukaryota</taxon>
        <taxon>Metazoa</taxon>
        <taxon>Cnidaria</taxon>
        <taxon>Anthozoa</taxon>
        <taxon>Hexacorallia</taxon>
        <taxon>Scleractinia</taxon>
        <taxon>Astrocoeniina</taxon>
        <taxon>Pocilloporidae</taxon>
        <taxon>Stylophora</taxon>
    </lineage>
</organism>
<dbReference type="AlphaFoldDB" id="A0A2B4RMV5"/>
<dbReference type="PANTHER" id="PTHR46585">
    <property type="entry name" value="INTEGRASE CORE DOMAIN CONTAINING PROTEIN"/>
    <property type="match status" value="1"/>
</dbReference>
<dbReference type="EMBL" id="LSMT01000345">
    <property type="protein sequence ID" value="PFX19764.1"/>
    <property type="molecule type" value="Genomic_DNA"/>
</dbReference>
<evidence type="ECO:0000256" key="1">
    <source>
        <dbReference type="SAM" id="Coils"/>
    </source>
</evidence>
<dbReference type="Gene3D" id="3.30.420.10">
    <property type="entry name" value="Ribonuclease H-like superfamily/Ribonuclease H"/>
    <property type="match status" value="1"/>
</dbReference>
<evidence type="ECO:0000259" key="2">
    <source>
        <dbReference type="PROSITE" id="PS50994"/>
    </source>
</evidence>
<dbReference type="Proteomes" id="UP000225706">
    <property type="component" value="Unassembled WGS sequence"/>
</dbReference>
<dbReference type="Pfam" id="PF14517">
    <property type="entry name" value="Tachylectin"/>
    <property type="match status" value="2"/>
</dbReference>